<dbReference type="InterPro" id="IPR052022">
    <property type="entry name" value="26kDa_periplasmic_antigen"/>
</dbReference>
<comment type="caution">
    <text evidence="2">The sequence shown here is derived from an EMBL/GenBank/DDBJ whole genome shotgun (WGS) entry which is preliminary data.</text>
</comment>
<reference evidence="2 3" key="1">
    <citation type="journal article" date="2019" name="Int. J. Syst. Evol. Microbiol.">
        <title>The Global Catalogue of Microorganisms (GCM) 10K type strain sequencing project: providing services to taxonomists for standard genome sequencing and annotation.</title>
        <authorList>
            <consortium name="The Broad Institute Genomics Platform"/>
            <consortium name="The Broad Institute Genome Sequencing Center for Infectious Disease"/>
            <person name="Wu L."/>
            <person name="Ma J."/>
        </authorList>
    </citation>
    <scope>NUCLEOTIDE SEQUENCE [LARGE SCALE GENOMIC DNA]</scope>
    <source>
        <strain evidence="2 3">LMG 29247</strain>
    </source>
</reference>
<evidence type="ECO:0000313" key="2">
    <source>
        <dbReference type="EMBL" id="MFC6769354.1"/>
    </source>
</evidence>
<dbReference type="InterPro" id="IPR007497">
    <property type="entry name" value="SIMPL/DUF541"/>
</dbReference>
<dbReference type="Gene3D" id="3.30.70.2970">
    <property type="entry name" value="Protein of unknown function (DUF541), domain 2"/>
    <property type="match status" value="1"/>
</dbReference>
<gene>
    <name evidence="2" type="ORF">ACFQE6_31295</name>
</gene>
<proteinExistence type="predicted"/>
<dbReference type="PANTHER" id="PTHR34387:SF2">
    <property type="entry name" value="SLR1258 PROTEIN"/>
    <property type="match status" value="1"/>
</dbReference>
<keyword evidence="3" id="KW-1185">Reference proteome</keyword>
<sequence>MDRRQFLAASSIGLTTAMAGCAGSPLSSGDTETGPDDEPGSDSDTTPESESSATDADGEITVSASGEVETEPDQAVVSLGVEAAGESAEGVTDALSSGAEALRAAFDDLGIPEENVEEGQYRVHQAHGRADDGFEGTHSFEVTVADVDRVGEVIDGAVEAGADDVGYVSFTLKKETRSELRKDAIDAALSNADDEASHIADNREVELEGTTAVTTGDVQVHSVRRETAATDDAASGEAPPTEIDAEPVSVSASVTVTYAFAA</sequence>
<organism evidence="2 3">
    <name type="scientific">Natrinema soli</name>
    <dbReference type="NCBI Taxonomy" id="1930624"/>
    <lineage>
        <taxon>Archaea</taxon>
        <taxon>Methanobacteriati</taxon>
        <taxon>Methanobacteriota</taxon>
        <taxon>Stenosarchaea group</taxon>
        <taxon>Halobacteria</taxon>
        <taxon>Halobacteriales</taxon>
        <taxon>Natrialbaceae</taxon>
        <taxon>Natrinema</taxon>
    </lineage>
</organism>
<dbReference type="EMBL" id="JBHSWV010000732">
    <property type="protein sequence ID" value="MFC6769354.1"/>
    <property type="molecule type" value="Genomic_DNA"/>
</dbReference>
<dbReference type="Gene3D" id="3.30.110.170">
    <property type="entry name" value="Protein of unknown function (DUF541), domain 1"/>
    <property type="match status" value="1"/>
</dbReference>
<dbReference type="AlphaFoldDB" id="A0ABD5SWF7"/>
<protein>
    <submittedName>
        <fullName evidence="2">SIMPL domain-containing protein</fullName>
    </submittedName>
</protein>
<dbReference type="PANTHER" id="PTHR34387">
    <property type="entry name" value="SLR1258 PROTEIN"/>
    <property type="match status" value="1"/>
</dbReference>
<feature type="region of interest" description="Disordered" evidence="1">
    <location>
        <begin position="226"/>
        <end position="246"/>
    </location>
</feature>
<dbReference type="Pfam" id="PF04402">
    <property type="entry name" value="SIMPL"/>
    <property type="match status" value="1"/>
</dbReference>
<feature type="compositionally biased region" description="Acidic residues" evidence="1">
    <location>
        <begin position="33"/>
        <end position="47"/>
    </location>
</feature>
<accession>A0ABD5SWF7</accession>
<dbReference type="RefSeq" id="WP_273742014.1">
    <property type="nucleotide sequence ID" value="NZ_JAQIVI010000732.1"/>
</dbReference>
<dbReference type="Proteomes" id="UP001596383">
    <property type="component" value="Unassembled WGS sequence"/>
</dbReference>
<name>A0ABD5SWF7_9EURY</name>
<feature type="region of interest" description="Disordered" evidence="1">
    <location>
        <begin position="17"/>
        <end position="73"/>
    </location>
</feature>
<dbReference type="PROSITE" id="PS51257">
    <property type="entry name" value="PROKAR_LIPOPROTEIN"/>
    <property type="match status" value="1"/>
</dbReference>
<evidence type="ECO:0000256" key="1">
    <source>
        <dbReference type="SAM" id="MobiDB-lite"/>
    </source>
</evidence>
<evidence type="ECO:0000313" key="3">
    <source>
        <dbReference type="Proteomes" id="UP001596383"/>
    </source>
</evidence>